<gene>
    <name evidence="4" type="ORF">K489DRAFT_412710</name>
</gene>
<dbReference type="AlphaFoldDB" id="A0A6J3LUA9"/>
<organism evidence="4">
    <name type="scientific">Dissoconium aciculare CBS 342.82</name>
    <dbReference type="NCBI Taxonomy" id="1314786"/>
    <lineage>
        <taxon>Eukaryota</taxon>
        <taxon>Fungi</taxon>
        <taxon>Dikarya</taxon>
        <taxon>Ascomycota</taxon>
        <taxon>Pezizomycotina</taxon>
        <taxon>Dothideomycetes</taxon>
        <taxon>Dothideomycetidae</taxon>
        <taxon>Mycosphaerellales</taxon>
        <taxon>Dissoconiaceae</taxon>
        <taxon>Dissoconium</taxon>
    </lineage>
</organism>
<feature type="region of interest" description="Disordered" evidence="1">
    <location>
        <begin position="313"/>
        <end position="393"/>
    </location>
</feature>
<dbReference type="Proteomes" id="UP000504637">
    <property type="component" value="Unplaced"/>
</dbReference>
<feature type="compositionally biased region" description="Basic and acidic residues" evidence="1">
    <location>
        <begin position="21"/>
        <end position="33"/>
    </location>
</feature>
<name>A0A6J3LUA9_9PEZI</name>
<feature type="compositionally biased region" description="Polar residues" evidence="1">
    <location>
        <begin position="341"/>
        <end position="366"/>
    </location>
</feature>
<dbReference type="GO" id="GO:0017025">
    <property type="term" value="F:TBP-class protein binding"/>
    <property type="evidence" value="ECO:0007669"/>
    <property type="project" value="TreeGrafter"/>
</dbReference>
<evidence type="ECO:0000259" key="2">
    <source>
        <dbReference type="Pfam" id="PF15463"/>
    </source>
</evidence>
<sequence length="542" mass="60696">MAPATRKSGLGSFIKQREALEAEQNRNTLDDLRVNVVEPDTPSRTKTVKQGSKGSRKRASSAENRNSQQTKENRVNDQHPFYDTDVSQAGIASTTPSLQQDSVQDRDMQQVDSEHRQLIAAPSTGSEHRRLDDDDSLDDSLREELGERGQVTISDRSNNAPFSEQTQVPGTKNRNALPYVDDGSYPATTSGQSSTNDTNDAFAGDTTHFHPGTDTRHSWNTSFATAPHAHHAANSLKPITGTSQAQIVRPVHTTNLADIGADFQFVPAQKYGAAQNQLRPDQLKPMLNAPKAMHNAPPQHLRQQLQTSASPPIVIGRDRGQHNTLPSHRQRYPVQQEPERTSWNQPHSHLRQVSTPSVHTKTSISATERDTYDEPPGQGQHSQHFNADPTSSDEHLLQLDFPAKELLEMDFSTLAGQTFDIDPNVDVNRSLGDLAEKSLNEQLTAMAMQPSDIQADFFVGLDIDRWEESGEWFLDRFRDISRNLMQARREKRKAAQEFERSISARHEEVSKKRKFTEDSLKEMRKSGGELLRGSPQKLRKSK</sequence>
<dbReference type="PANTHER" id="PTHR28244">
    <property type="entry name" value="RNA POLYMERASE I-SPECIFIC TRANSCRIPTION INITIATION FACTOR RRN11"/>
    <property type="match status" value="1"/>
</dbReference>
<feature type="compositionally biased region" description="Basic and acidic residues" evidence="1">
    <location>
        <begin position="103"/>
        <end position="117"/>
    </location>
</feature>
<dbReference type="InterPro" id="IPR053029">
    <property type="entry name" value="RNA_pol_I-specific_init_factor"/>
</dbReference>
<dbReference type="GO" id="GO:0070860">
    <property type="term" value="C:RNA polymerase I core factor complex"/>
    <property type="evidence" value="ECO:0007669"/>
    <property type="project" value="TreeGrafter"/>
</dbReference>
<dbReference type="GeneID" id="54365761"/>
<protein>
    <recommendedName>
        <fullName evidence="2">Extracellular mutant protein 11 C-terminal domain-containing protein</fullName>
    </recommendedName>
</protein>
<feature type="compositionally biased region" description="Basic and acidic residues" evidence="1">
    <location>
        <begin position="71"/>
        <end position="82"/>
    </location>
</feature>
<keyword evidence="3" id="KW-1185">Reference proteome</keyword>
<feature type="compositionally biased region" description="Polar residues" evidence="1">
    <location>
        <begin position="61"/>
        <end position="70"/>
    </location>
</feature>
<dbReference type="Pfam" id="PF15463">
    <property type="entry name" value="ECM11"/>
    <property type="match status" value="1"/>
</dbReference>
<proteinExistence type="predicted"/>
<dbReference type="GO" id="GO:0042790">
    <property type="term" value="P:nucleolar large rRNA transcription by RNA polymerase I"/>
    <property type="evidence" value="ECO:0007669"/>
    <property type="project" value="TreeGrafter"/>
</dbReference>
<feature type="compositionally biased region" description="Polar residues" evidence="1">
    <location>
        <begin position="85"/>
        <end position="102"/>
    </location>
</feature>
<feature type="domain" description="Extracellular mutant protein 11 C-terminal" evidence="2">
    <location>
        <begin position="400"/>
        <end position="531"/>
    </location>
</feature>
<feature type="region of interest" description="Disordered" evidence="1">
    <location>
        <begin position="495"/>
        <end position="542"/>
    </location>
</feature>
<evidence type="ECO:0000313" key="4">
    <source>
        <dbReference type="RefSeq" id="XP_033456407.1"/>
    </source>
</evidence>
<reference evidence="4" key="1">
    <citation type="submission" date="2020-01" db="EMBL/GenBank/DDBJ databases">
        <authorList>
            <consortium name="DOE Joint Genome Institute"/>
            <person name="Haridas S."/>
            <person name="Albert R."/>
            <person name="Binder M."/>
            <person name="Bloem J."/>
            <person name="Labutti K."/>
            <person name="Salamov A."/>
            <person name="Andreopoulos B."/>
            <person name="Baker S.E."/>
            <person name="Barry K."/>
            <person name="Bills G."/>
            <person name="Bluhm B.H."/>
            <person name="Cannon C."/>
            <person name="Castanera R."/>
            <person name="Culley D.E."/>
            <person name="Daum C."/>
            <person name="Ezra D."/>
            <person name="Gonzalez J.B."/>
            <person name="Henrissat B."/>
            <person name="Kuo A."/>
            <person name="Liang C."/>
            <person name="Lipzen A."/>
            <person name="Lutzoni F."/>
            <person name="Magnuson J."/>
            <person name="Mondo S."/>
            <person name="Nolan M."/>
            <person name="Ohm R."/>
            <person name="Pangilinan J."/>
            <person name="Park H.-J."/>
            <person name="Ramirez L."/>
            <person name="Alfaro M."/>
            <person name="Sun H."/>
            <person name="Tritt A."/>
            <person name="Yoshinaga Y."/>
            <person name="Zwiers L.-H."/>
            <person name="Turgeon B.G."/>
            <person name="Goodwin S.B."/>
            <person name="Spatafora J.W."/>
            <person name="Crous P.W."/>
            <person name="Grigoriev I.V."/>
        </authorList>
    </citation>
    <scope>NUCLEOTIDE SEQUENCE</scope>
    <source>
        <strain evidence="4">CBS 342.82</strain>
    </source>
</reference>
<evidence type="ECO:0000256" key="1">
    <source>
        <dbReference type="SAM" id="MobiDB-lite"/>
    </source>
</evidence>
<dbReference type="PANTHER" id="PTHR28244:SF1">
    <property type="entry name" value="RNA POLYMERASE I-SPECIFIC TRANSCRIPTION INITIATION FACTOR RRN11"/>
    <property type="match status" value="1"/>
</dbReference>
<feature type="compositionally biased region" description="Polar residues" evidence="1">
    <location>
        <begin position="379"/>
        <end position="390"/>
    </location>
</feature>
<dbReference type="InterPro" id="IPR029178">
    <property type="entry name" value="Ecm11_C"/>
</dbReference>
<reference evidence="4" key="2">
    <citation type="submission" date="2020-04" db="EMBL/GenBank/DDBJ databases">
        <authorList>
            <consortium name="NCBI Genome Project"/>
        </authorList>
    </citation>
    <scope>NUCLEOTIDE SEQUENCE</scope>
    <source>
        <strain evidence="4">CBS 342.82</strain>
    </source>
</reference>
<reference evidence="4" key="3">
    <citation type="submission" date="2025-08" db="UniProtKB">
        <authorList>
            <consortium name="RefSeq"/>
        </authorList>
    </citation>
    <scope>IDENTIFICATION</scope>
    <source>
        <strain evidence="4">CBS 342.82</strain>
    </source>
</reference>
<accession>A0A6J3LUA9</accession>
<evidence type="ECO:0000313" key="3">
    <source>
        <dbReference type="Proteomes" id="UP000504637"/>
    </source>
</evidence>
<dbReference type="GO" id="GO:0001164">
    <property type="term" value="F:RNA polymerase I core promoter sequence-specific DNA binding"/>
    <property type="evidence" value="ECO:0007669"/>
    <property type="project" value="TreeGrafter"/>
</dbReference>
<feature type="compositionally biased region" description="Polar residues" evidence="1">
    <location>
        <begin position="42"/>
        <end position="53"/>
    </location>
</feature>
<feature type="region of interest" description="Disordered" evidence="1">
    <location>
        <begin position="21"/>
        <end position="204"/>
    </location>
</feature>
<dbReference type="OrthoDB" id="5346740at2759"/>
<feature type="compositionally biased region" description="Polar residues" evidence="1">
    <location>
        <begin position="186"/>
        <end position="199"/>
    </location>
</feature>
<feature type="compositionally biased region" description="Polar residues" evidence="1">
    <location>
        <begin position="151"/>
        <end position="174"/>
    </location>
</feature>
<dbReference type="RefSeq" id="XP_033456407.1">
    <property type="nucleotide sequence ID" value="XM_033607962.1"/>
</dbReference>
<feature type="compositionally biased region" description="Basic and acidic residues" evidence="1">
    <location>
        <begin position="495"/>
        <end position="527"/>
    </location>
</feature>